<accession>A0A9N9GQW1</accession>
<gene>
    <name evidence="1" type="ORF">FCALED_LOCUS9671</name>
</gene>
<dbReference type="Proteomes" id="UP000789570">
    <property type="component" value="Unassembled WGS sequence"/>
</dbReference>
<comment type="caution">
    <text evidence="1">The sequence shown here is derived from an EMBL/GenBank/DDBJ whole genome shotgun (WGS) entry which is preliminary data.</text>
</comment>
<keyword evidence="2" id="KW-1185">Reference proteome</keyword>
<evidence type="ECO:0000313" key="1">
    <source>
        <dbReference type="EMBL" id="CAG8623341.1"/>
    </source>
</evidence>
<sequence length="113" mass="12935">MSPVISKILDKLELSEEELGDKLVEESCKLVSDSLIIHDFSVNFILNFSDLRSNRRIDFYITSREFIGDFLFENHPHGNDPINIAKITNEKIADKAKNGILPEELNNVKLVMM</sequence>
<dbReference type="AlphaFoldDB" id="A0A9N9GQW1"/>
<reference evidence="1" key="1">
    <citation type="submission" date="2021-06" db="EMBL/GenBank/DDBJ databases">
        <authorList>
            <person name="Kallberg Y."/>
            <person name="Tangrot J."/>
            <person name="Rosling A."/>
        </authorList>
    </citation>
    <scope>NUCLEOTIDE SEQUENCE</scope>
    <source>
        <strain evidence="1">UK204</strain>
    </source>
</reference>
<proteinExistence type="predicted"/>
<dbReference type="EMBL" id="CAJVPQ010003278">
    <property type="protein sequence ID" value="CAG8623341.1"/>
    <property type="molecule type" value="Genomic_DNA"/>
</dbReference>
<protein>
    <submittedName>
        <fullName evidence="1">14642_t:CDS:1</fullName>
    </submittedName>
</protein>
<organism evidence="1 2">
    <name type="scientific">Funneliformis caledonium</name>
    <dbReference type="NCBI Taxonomy" id="1117310"/>
    <lineage>
        <taxon>Eukaryota</taxon>
        <taxon>Fungi</taxon>
        <taxon>Fungi incertae sedis</taxon>
        <taxon>Mucoromycota</taxon>
        <taxon>Glomeromycotina</taxon>
        <taxon>Glomeromycetes</taxon>
        <taxon>Glomerales</taxon>
        <taxon>Glomeraceae</taxon>
        <taxon>Funneliformis</taxon>
    </lineage>
</organism>
<name>A0A9N9GQW1_9GLOM</name>
<evidence type="ECO:0000313" key="2">
    <source>
        <dbReference type="Proteomes" id="UP000789570"/>
    </source>
</evidence>